<dbReference type="InterPro" id="IPR011765">
    <property type="entry name" value="Pept_M16_N"/>
</dbReference>
<evidence type="ECO:0000256" key="2">
    <source>
        <dbReference type="SAM" id="SignalP"/>
    </source>
</evidence>
<dbReference type="Gene3D" id="3.30.830.10">
    <property type="entry name" value="Metalloenzyme, LuxS/M16 peptidase-like"/>
    <property type="match status" value="2"/>
</dbReference>
<dbReference type="PANTHER" id="PTHR11851:SF49">
    <property type="entry name" value="MITOCHONDRIAL-PROCESSING PEPTIDASE SUBUNIT ALPHA"/>
    <property type="match status" value="1"/>
</dbReference>
<dbReference type="EMBL" id="CP022272">
    <property type="protein sequence ID" value="ASJ98288.1"/>
    <property type="molecule type" value="Genomic_DNA"/>
</dbReference>
<dbReference type="SUPFAM" id="SSF63411">
    <property type="entry name" value="LuxS/MPP-like metallohydrolase"/>
    <property type="match status" value="2"/>
</dbReference>
<dbReference type="AlphaFoldDB" id="A0AAC9XQ48"/>
<feature type="domain" description="Peptidase M16 C-terminal" evidence="4">
    <location>
        <begin position="194"/>
        <end position="370"/>
    </location>
</feature>
<comment type="similarity">
    <text evidence="1">Belongs to the peptidase M16 family.</text>
</comment>
<keyword evidence="8" id="KW-1185">Reference proteome</keyword>
<evidence type="ECO:0000313" key="5">
    <source>
        <dbReference type="EMBL" id="ASJ98288.1"/>
    </source>
</evidence>
<evidence type="ECO:0000313" key="6">
    <source>
        <dbReference type="EMBL" id="QDF76868.1"/>
    </source>
</evidence>
<accession>A0AAC9XQ48</accession>
<sequence length="443" mass="49421">MMRKIIALCLTIGGLLSAMGAQATQAEDIKSFTLDNGMKIMVLEDASIPNANMYLFWKVGSRNEVPGITGISHFFEHMMFNGSKKYGPKMFDRTMEAAGGANNAYTTENLTVYTNWFPANALETIFDLEADRIANLDINAEMVESERGVVASERTTGLENSNWRTLQEEIKGAAFRAHPYSWSVIGHESDIAAWTLEDLVQYHKTYYAPNNAVVVIAGDVKLNEVKALANQYFAPIPAQTPPREVKTVEPLQKGERRVFVQKASVSTPNVMLAFHVPATSHQDYYALDLLSSILTTGNSSRLYQGLVEKQVAIEVETYMPMSFDPNLFYVMGVANPGITAKELETGMIGEINRIAREGVTQDELEKVKNIKLMNFYRTMETINGKANTLGTYELYFGSFEKLFNAPEAYSKVTPEDIQRVAQTYLRRANRTVGVLAATEESDQ</sequence>
<gene>
    <name evidence="5" type="ORF">CFF01_17770</name>
    <name evidence="6" type="ORF">FGA12_17795</name>
</gene>
<evidence type="ECO:0000259" key="4">
    <source>
        <dbReference type="Pfam" id="PF05193"/>
    </source>
</evidence>
<proteinExistence type="inferred from homology"/>
<dbReference type="Proteomes" id="UP000198233">
    <property type="component" value="Chromosome"/>
</dbReference>
<evidence type="ECO:0000259" key="3">
    <source>
        <dbReference type="Pfam" id="PF00675"/>
    </source>
</evidence>
<reference evidence="5 7" key="1">
    <citation type="submission" date="2017-06" db="EMBL/GenBank/DDBJ databases">
        <title>Complete genome sequence of Shewanella marisflavi EP1 associated with anaerobic 2,4-dinitrotoluene reduction and salt tolerance.</title>
        <authorList>
            <person name="Huang J."/>
        </authorList>
    </citation>
    <scope>NUCLEOTIDE SEQUENCE [LARGE SCALE GENOMIC DNA]</scope>
    <source>
        <strain evidence="5 7">EP1</strain>
    </source>
</reference>
<feature type="signal peptide" evidence="2">
    <location>
        <begin position="1"/>
        <end position="23"/>
    </location>
</feature>
<dbReference type="InterPro" id="IPR007863">
    <property type="entry name" value="Peptidase_M16_C"/>
</dbReference>
<dbReference type="Pfam" id="PF05193">
    <property type="entry name" value="Peptidase_M16_C"/>
    <property type="match status" value="1"/>
</dbReference>
<dbReference type="Proteomes" id="UP000318758">
    <property type="component" value="Chromosome"/>
</dbReference>
<dbReference type="EMBL" id="CP041153">
    <property type="protein sequence ID" value="QDF76868.1"/>
    <property type="molecule type" value="Genomic_DNA"/>
</dbReference>
<feature type="domain" description="Peptidase M16 N-terminal" evidence="3">
    <location>
        <begin position="43"/>
        <end position="186"/>
    </location>
</feature>
<dbReference type="Pfam" id="PF00675">
    <property type="entry name" value="Peptidase_M16"/>
    <property type="match status" value="1"/>
</dbReference>
<organism evidence="5 7">
    <name type="scientific">Shewanella marisflavi</name>
    <dbReference type="NCBI Taxonomy" id="260364"/>
    <lineage>
        <taxon>Bacteria</taxon>
        <taxon>Pseudomonadati</taxon>
        <taxon>Pseudomonadota</taxon>
        <taxon>Gammaproteobacteria</taxon>
        <taxon>Alteromonadales</taxon>
        <taxon>Shewanellaceae</taxon>
        <taxon>Shewanella</taxon>
    </lineage>
</organism>
<name>A0AAC9XQ48_9GAMM</name>
<dbReference type="RefSeq" id="WP_033540247.1">
    <property type="nucleotide sequence ID" value="NZ_CP022272.1"/>
</dbReference>
<dbReference type="PANTHER" id="PTHR11851">
    <property type="entry name" value="METALLOPROTEASE"/>
    <property type="match status" value="1"/>
</dbReference>
<evidence type="ECO:0000256" key="1">
    <source>
        <dbReference type="ARBA" id="ARBA00007261"/>
    </source>
</evidence>
<keyword evidence="2" id="KW-0732">Signal</keyword>
<evidence type="ECO:0000313" key="7">
    <source>
        <dbReference type="Proteomes" id="UP000198233"/>
    </source>
</evidence>
<reference evidence="6 8" key="2">
    <citation type="submission" date="2019-06" db="EMBL/GenBank/DDBJ databases">
        <title>Complete genome of Shewanella marisflavi ECSMB14101, a mussel settlement-inducing bacterium isolated from East China Sea.</title>
        <authorList>
            <person name="Yang J."/>
            <person name="Liang X."/>
            <person name="Chang R."/>
            <person name="Peng L."/>
        </authorList>
    </citation>
    <scope>NUCLEOTIDE SEQUENCE [LARGE SCALE GENOMIC DNA]</scope>
    <source>
        <strain evidence="6 8">ECSMB14101</strain>
    </source>
</reference>
<evidence type="ECO:0000313" key="8">
    <source>
        <dbReference type="Proteomes" id="UP000318758"/>
    </source>
</evidence>
<dbReference type="KEGG" id="smav:CFF01_17770"/>
<feature type="chain" id="PRO_5042210709" evidence="2">
    <location>
        <begin position="24"/>
        <end position="443"/>
    </location>
</feature>
<dbReference type="InterPro" id="IPR011249">
    <property type="entry name" value="Metalloenz_LuxS/M16"/>
</dbReference>
<protein>
    <submittedName>
        <fullName evidence="6">Insulinase family protein</fullName>
    </submittedName>
    <submittedName>
        <fullName evidence="5">Peptidase M16</fullName>
    </submittedName>
</protein>
<dbReference type="InterPro" id="IPR050361">
    <property type="entry name" value="MPP/UQCRC_Complex"/>
</dbReference>
<dbReference type="GO" id="GO:0046872">
    <property type="term" value="F:metal ion binding"/>
    <property type="evidence" value="ECO:0007669"/>
    <property type="project" value="InterPro"/>
</dbReference>